<organism evidence="3 4">
    <name type="scientific">Herbaspirillum robiniae</name>
    <dbReference type="NCBI Taxonomy" id="2014887"/>
    <lineage>
        <taxon>Bacteria</taxon>
        <taxon>Pseudomonadati</taxon>
        <taxon>Pseudomonadota</taxon>
        <taxon>Betaproteobacteria</taxon>
        <taxon>Burkholderiales</taxon>
        <taxon>Oxalobacteraceae</taxon>
        <taxon>Herbaspirillum</taxon>
    </lineage>
</organism>
<dbReference type="InterPro" id="IPR006860">
    <property type="entry name" value="FecR"/>
</dbReference>
<dbReference type="InterPro" id="IPR032623">
    <property type="entry name" value="FecR_N"/>
</dbReference>
<gene>
    <name evidence="3" type="ORF">CEJ42_01380</name>
</gene>
<sequence>MRGHSSAGAIDARILDQAAEWLVRLHDGNASEADRRDCRIWQNASPEHARAWARAEALMNKLGTLPPELAMPVLQRPTAPARRAALAKLAGLIAAVPAAWLGWRTLQDSGLTADHRTATGQRRDIRLADGTRVMLNSGSAIDVRFDGQRRLLRLRSGEIMVTTAPDTAASPRPFYVETAEGMLQALGTRFSVRQDDGRSRLAVFEHAVRIEPRRLPASAWLTVPAGSKATFSADAIDALQPAGAADDAWTQGMLLADNMRLADFTAELARHRPGLLRCEPDVAELRVSGTFPLDQPDQILSMLVSTYPVQAMRRFGGYWVTLSARS</sequence>
<dbReference type="Gene3D" id="2.60.120.1440">
    <property type="match status" value="1"/>
</dbReference>
<name>A0A246WUX2_9BURK</name>
<dbReference type="EMBL" id="NJGU01000001">
    <property type="protein sequence ID" value="OWY30758.1"/>
    <property type="molecule type" value="Genomic_DNA"/>
</dbReference>
<dbReference type="PANTHER" id="PTHR30273:SF2">
    <property type="entry name" value="PROTEIN FECR"/>
    <property type="match status" value="1"/>
</dbReference>
<feature type="domain" description="FecR protein" evidence="1">
    <location>
        <begin position="114"/>
        <end position="208"/>
    </location>
</feature>
<evidence type="ECO:0000313" key="3">
    <source>
        <dbReference type="EMBL" id="OWY30758.1"/>
    </source>
</evidence>
<evidence type="ECO:0000313" key="4">
    <source>
        <dbReference type="Proteomes" id="UP000197596"/>
    </source>
</evidence>
<proteinExistence type="predicted"/>
<dbReference type="Pfam" id="PF16220">
    <property type="entry name" value="DUF4880"/>
    <property type="match status" value="1"/>
</dbReference>
<dbReference type="PIRSF" id="PIRSF018266">
    <property type="entry name" value="FecR"/>
    <property type="match status" value="1"/>
</dbReference>
<dbReference type="RefSeq" id="WP_088749830.1">
    <property type="nucleotide sequence ID" value="NZ_NJGU01000001.1"/>
</dbReference>
<dbReference type="PANTHER" id="PTHR30273">
    <property type="entry name" value="PERIPLASMIC SIGNAL SENSOR AND SIGMA FACTOR ACTIVATOR FECR-RELATED"/>
    <property type="match status" value="1"/>
</dbReference>
<dbReference type="InterPro" id="IPR012373">
    <property type="entry name" value="Ferrdict_sens_TM"/>
</dbReference>
<protein>
    <submittedName>
        <fullName evidence="3">Histidine kinase</fullName>
    </submittedName>
</protein>
<keyword evidence="3" id="KW-0808">Transferase</keyword>
<dbReference type="GO" id="GO:0016301">
    <property type="term" value="F:kinase activity"/>
    <property type="evidence" value="ECO:0007669"/>
    <property type="project" value="UniProtKB-KW"/>
</dbReference>
<dbReference type="AlphaFoldDB" id="A0A246WUX2"/>
<dbReference type="Pfam" id="PF04773">
    <property type="entry name" value="FecR"/>
    <property type="match status" value="1"/>
</dbReference>
<accession>A0A246WUX2</accession>
<keyword evidence="3" id="KW-0418">Kinase</keyword>
<dbReference type="Proteomes" id="UP000197596">
    <property type="component" value="Unassembled WGS sequence"/>
</dbReference>
<comment type="caution">
    <text evidence="3">The sequence shown here is derived from an EMBL/GenBank/DDBJ whole genome shotgun (WGS) entry which is preliminary data.</text>
</comment>
<reference evidence="3 4" key="1">
    <citation type="submission" date="2017-06" db="EMBL/GenBank/DDBJ databases">
        <title>Herbaspirillum phytohormonus sp. nov., isolated from the root nodule of Robinia pseudoacacia in lead-zinc mine.</title>
        <authorList>
            <person name="Fan M."/>
            <person name="Lin Y."/>
        </authorList>
    </citation>
    <scope>NUCLEOTIDE SEQUENCE [LARGE SCALE GENOMIC DNA]</scope>
    <source>
        <strain evidence="3 4">HZ10</strain>
    </source>
</reference>
<feature type="domain" description="FecR N-terminal" evidence="2">
    <location>
        <begin position="16"/>
        <end position="58"/>
    </location>
</feature>
<evidence type="ECO:0000259" key="1">
    <source>
        <dbReference type="Pfam" id="PF04773"/>
    </source>
</evidence>
<evidence type="ECO:0000259" key="2">
    <source>
        <dbReference type="Pfam" id="PF16220"/>
    </source>
</evidence>
<dbReference type="GO" id="GO:0016989">
    <property type="term" value="F:sigma factor antagonist activity"/>
    <property type="evidence" value="ECO:0007669"/>
    <property type="project" value="TreeGrafter"/>
</dbReference>